<dbReference type="GO" id="GO:0006680">
    <property type="term" value="P:glucosylceramide catabolic process"/>
    <property type="evidence" value="ECO:0007669"/>
    <property type="project" value="TreeGrafter"/>
</dbReference>
<name>A0A849AJP7_9ACTN</name>
<dbReference type="SUPFAM" id="SSF51445">
    <property type="entry name" value="(Trans)glycosidases"/>
    <property type="match status" value="1"/>
</dbReference>
<protein>
    <recommendedName>
        <fullName evidence="6">Glycosyl hydrolase family 30 TIM-barrel domain-containing protein</fullName>
    </recommendedName>
</protein>
<accession>A0A849AJP7</accession>
<gene>
    <name evidence="7" type="ORF">HKD39_15260</name>
</gene>
<reference evidence="7 8" key="1">
    <citation type="submission" date="2020-05" db="EMBL/GenBank/DDBJ databases">
        <title>Nakamurella sp. DB0629 isolated from air conditioner.</title>
        <authorList>
            <person name="Kim D.H."/>
            <person name="Kim D.-U."/>
        </authorList>
    </citation>
    <scope>NUCLEOTIDE SEQUENCE [LARGE SCALE GENOMIC DNA]</scope>
    <source>
        <strain evidence="7 8">DB0629</strain>
    </source>
</reference>
<keyword evidence="4" id="KW-0326">Glycosidase</keyword>
<comment type="similarity">
    <text evidence="1 4">Belongs to the glycosyl hydrolase 30 family.</text>
</comment>
<feature type="signal peptide" evidence="5">
    <location>
        <begin position="1"/>
        <end position="23"/>
    </location>
</feature>
<dbReference type="PANTHER" id="PTHR11069">
    <property type="entry name" value="GLUCOSYLCERAMIDASE"/>
    <property type="match status" value="1"/>
</dbReference>
<dbReference type="Gene3D" id="3.20.20.80">
    <property type="entry name" value="Glycosidases"/>
    <property type="match status" value="1"/>
</dbReference>
<keyword evidence="8" id="KW-1185">Reference proteome</keyword>
<dbReference type="InterPro" id="IPR013780">
    <property type="entry name" value="Glyco_hydro_b"/>
</dbReference>
<evidence type="ECO:0000256" key="4">
    <source>
        <dbReference type="RuleBase" id="RU361188"/>
    </source>
</evidence>
<keyword evidence="2 5" id="KW-0732">Signal</keyword>
<dbReference type="InterPro" id="IPR033453">
    <property type="entry name" value="Glyco_hydro_30_TIM-barrel"/>
</dbReference>
<organism evidence="7 8">
    <name type="scientific">Nakamurella aerolata</name>
    <dbReference type="NCBI Taxonomy" id="1656892"/>
    <lineage>
        <taxon>Bacteria</taxon>
        <taxon>Bacillati</taxon>
        <taxon>Actinomycetota</taxon>
        <taxon>Actinomycetes</taxon>
        <taxon>Nakamurellales</taxon>
        <taxon>Nakamurellaceae</taxon>
        <taxon>Nakamurella</taxon>
    </lineage>
</organism>
<evidence type="ECO:0000313" key="7">
    <source>
        <dbReference type="EMBL" id="NNG37042.1"/>
    </source>
</evidence>
<feature type="chain" id="PRO_5039083538" description="Glycosyl hydrolase family 30 TIM-barrel domain-containing protein" evidence="5">
    <location>
        <begin position="24"/>
        <end position="499"/>
    </location>
</feature>
<proteinExistence type="inferred from homology"/>
<evidence type="ECO:0000256" key="2">
    <source>
        <dbReference type="ARBA" id="ARBA00022729"/>
    </source>
</evidence>
<dbReference type="Pfam" id="PF02055">
    <property type="entry name" value="Glyco_hydro_30"/>
    <property type="match status" value="1"/>
</dbReference>
<dbReference type="Gene3D" id="2.60.40.1180">
    <property type="entry name" value="Golgi alpha-mannosidase II"/>
    <property type="match status" value="1"/>
</dbReference>
<dbReference type="InterPro" id="IPR017853">
    <property type="entry name" value="GH"/>
</dbReference>
<dbReference type="PRINTS" id="PR00843">
    <property type="entry name" value="GLHYDRLASE30"/>
</dbReference>
<dbReference type="Proteomes" id="UP000562984">
    <property type="component" value="Unassembled WGS sequence"/>
</dbReference>
<dbReference type="RefSeq" id="WP_171200735.1">
    <property type="nucleotide sequence ID" value="NZ_JABEND010000009.1"/>
</dbReference>
<evidence type="ECO:0000256" key="1">
    <source>
        <dbReference type="ARBA" id="ARBA00005382"/>
    </source>
</evidence>
<evidence type="ECO:0000313" key="8">
    <source>
        <dbReference type="Proteomes" id="UP000562984"/>
    </source>
</evidence>
<comment type="caution">
    <text evidence="7">The sequence shown here is derived from an EMBL/GenBank/DDBJ whole genome shotgun (WGS) entry which is preliminary data.</text>
</comment>
<dbReference type="AlphaFoldDB" id="A0A849AJP7"/>
<sequence length="499" mass="52549">MTKHSYPRLPKNSLCALALPATAALLLIGAAGPPAITAAPQTKAVSPPGGGVMPDVGPNPVTFTIAGGGRSFVTTQPADSVATYVIRDGQQPRVTLTAADGAGFRYAMDSYRVAATGQPTATINVDVSKTYQRIDGFGGAMTDSAAALLQRRPGAMIAALFGTGNKQAGLTIARSPMGSSDLMADGSDVHTYEDTMGSFSVAAQPSDRRQIAMLQKAKSKVGNDFKLIGTPWSAPAWAKRGGKLTGNDCATAQNEFDAAKAGEYADYFRRYVDAYSGFGLRPWLVSMQNEPQNCKTQMPTTLMSAADEIALAGALQQRLPGDVGVLGWDHNWDDRTYVDALTGSGTVDAIGYHCYAGTDYPGQTRAVPTLMTECSGFVDQSSNVAGNLGWEVAHLLIGPLRNGSTGSIYWSLAQTADGDPHLNTNEACQTCRGMLTVNPDGSFQRSQDFYFFGQFARFVRPGAIQVASTNAGNLSTVAFRDGSVTTVVVLNSSTRVNGS</sequence>
<dbReference type="PANTHER" id="PTHR11069:SF23">
    <property type="entry name" value="LYSOSOMAL ACID GLUCOSYLCERAMIDASE"/>
    <property type="match status" value="1"/>
</dbReference>
<evidence type="ECO:0000256" key="3">
    <source>
        <dbReference type="ARBA" id="ARBA00022801"/>
    </source>
</evidence>
<dbReference type="InterPro" id="IPR001139">
    <property type="entry name" value="Glyco_hydro_30"/>
</dbReference>
<dbReference type="GO" id="GO:0016020">
    <property type="term" value="C:membrane"/>
    <property type="evidence" value="ECO:0007669"/>
    <property type="project" value="GOC"/>
</dbReference>
<evidence type="ECO:0000259" key="6">
    <source>
        <dbReference type="Pfam" id="PF02055"/>
    </source>
</evidence>
<evidence type="ECO:0000256" key="5">
    <source>
        <dbReference type="SAM" id="SignalP"/>
    </source>
</evidence>
<feature type="domain" description="Glycosyl hydrolase family 30 TIM-barrel" evidence="6">
    <location>
        <begin position="134"/>
        <end position="295"/>
    </location>
</feature>
<dbReference type="GO" id="GO:0004348">
    <property type="term" value="F:glucosylceramidase activity"/>
    <property type="evidence" value="ECO:0007669"/>
    <property type="project" value="InterPro"/>
</dbReference>
<keyword evidence="3 4" id="KW-0378">Hydrolase</keyword>
<dbReference type="EMBL" id="JABEND010000009">
    <property type="protein sequence ID" value="NNG37042.1"/>
    <property type="molecule type" value="Genomic_DNA"/>
</dbReference>